<protein>
    <recommendedName>
        <fullName evidence="4">PH domain-containing protein</fullName>
    </recommendedName>
</protein>
<keyword evidence="1" id="KW-0812">Transmembrane</keyword>
<sequence length="153" mass="16992">MKVVFPVLWIGAFATVTALLFSGGGGFTDEAGNPPDPAEKWTFLVATLAGGAFIYWACIRLKRVALDDQALYISNYHREIVVPLRDIEFVTESRWINIHPITIHLQRDTEFGTRIVFMPKMRWFAFCSSHPIVAELRAAAARSRGASPDAPAA</sequence>
<dbReference type="EMBL" id="VBPB01000112">
    <property type="protein sequence ID" value="TMQ72319.1"/>
    <property type="molecule type" value="Genomic_DNA"/>
</dbReference>
<comment type="caution">
    <text evidence="2">The sequence shown here is derived from an EMBL/GenBank/DDBJ whole genome shotgun (WGS) entry which is preliminary data.</text>
</comment>
<evidence type="ECO:0000313" key="3">
    <source>
        <dbReference type="Proteomes" id="UP000319771"/>
    </source>
</evidence>
<evidence type="ECO:0008006" key="4">
    <source>
        <dbReference type="Google" id="ProtNLM"/>
    </source>
</evidence>
<keyword evidence="1" id="KW-0472">Membrane</keyword>
<dbReference type="Proteomes" id="UP000319771">
    <property type="component" value="Unassembled WGS sequence"/>
</dbReference>
<name>A0A538U9B5_UNCEI</name>
<keyword evidence="1" id="KW-1133">Transmembrane helix</keyword>
<proteinExistence type="predicted"/>
<evidence type="ECO:0000256" key="1">
    <source>
        <dbReference type="SAM" id="Phobius"/>
    </source>
</evidence>
<feature type="transmembrane region" description="Helical" evidence="1">
    <location>
        <begin position="42"/>
        <end position="59"/>
    </location>
</feature>
<reference evidence="2 3" key="1">
    <citation type="journal article" date="2019" name="Nat. Microbiol.">
        <title>Mediterranean grassland soil C-N compound turnover is dependent on rainfall and depth, and is mediated by genomically divergent microorganisms.</title>
        <authorList>
            <person name="Diamond S."/>
            <person name="Andeer P.F."/>
            <person name="Li Z."/>
            <person name="Crits-Christoph A."/>
            <person name="Burstein D."/>
            <person name="Anantharaman K."/>
            <person name="Lane K.R."/>
            <person name="Thomas B.C."/>
            <person name="Pan C."/>
            <person name="Northen T.R."/>
            <person name="Banfield J.F."/>
        </authorList>
    </citation>
    <scope>NUCLEOTIDE SEQUENCE [LARGE SCALE GENOMIC DNA]</scope>
    <source>
        <strain evidence="2">WS_11</strain>
    </source>
</reference>
<accession>A0A538U9B5</accession>
<gene>
    <name evidence="2" type="ORF">E6K81_07750</name>
</gene>
<organism evidence="2 3">
    <name type="scientific">Eiseniibacteriota bacterium</name>
    <dbReference type="NCBI Taxonomy" id="2212470"/>
    <lineage>
        <taxon>Bacteria</taxon>
        <taxon>Candidatus Eiseniibacteriota</taxon>
    </lineage>
</organism>
<evidence type="ECO:0000313" key="2">
    <source>
        <dbReference type="EMBL" id="TMQ72319.1"/>
    </source>
</evidence>
<dbReference type="AlphaFoldDB" id="A0A538U9B5"/>